<keyword evidence="2" id="KW-1185">Reference proteome</keyword>
<gene>
    <name evidence="1" type="primary">Cnig_chr_I.g3474</name>
    <name evidence="1" type="ORF">B9Z55_003474</name>
</gene>
<dbReference type="PANTHER" id="PTHR31006">
    <property type="entry name" value="F-BOX DOMAIN-CONTAINING PROTEIN-RELATED-RELATED"/>
    <property type="match status" value="1"/>
</dbReference>
<evidence type="ECO:0000313" key="2">
    <source>
        <dbReference type="Proteomes" id="UP000230233"/>
    </source>
</evidence>
<dbReference type="PANTHER" id="PTHR31006:SF3">
    <property type="entry name" value="F-BOX DOMAIN-CONTAINING PROTEIN-RELATED"/>
    <property type="match status" value="1"/>
</dbReference>
<dbReference type="InterPro" id="IPR042317">
    <property type="entry name" value="She-1-like"/>
</dbReference>
<evidence type="ECO:0008006" key="3">
    <source>
        <dbReference type="Google" id="ProtNLM"/>
    </source>
</evidence>
<organism evidence="1 2">
    <name type="scientific">Caenorhabditis nigoni</name>
    <dbReference type="NCBI Taxonomy" id="1611254"/>
    <lineage>
        <taxon>Eukaryota</taxon>
        <taxon>Metazoa</taxon>
        <taxon>Ecdysozoa</taxon>
        <taxon>Nematoda</taxon>
        <taxon>Chromadorea</taxon>
        <taxon>Rhabditida</taxon>
        <taxon>Rhabditina</taxon>
        <taxon>Rhabditomorpha</taxon>
        <taxon>Rhabditoidea</taxon>
        <taxon>Rhabditidae</taxon>
        <taxon>Peloderinae</taxon>
        <taxon>Caenorhabditis</taxon>
    </lineage>
</organism>
<evidence type="ECO:0000313" key="1">
    <source>
        <dbReference type="EMBL" id="PIC54058.1"/>
    </source>
</evidence>
<proteinExistence type="predicted"/>
<protein>
    <recommendedName>
        <fullName evidence="3">F-box domain-containing protein</fullName>
    </recommendedName>
</protein>
<dbReference type="AlphaFoldDB" id="A0A2G5VQK0"/>
<dbReference type="EMBL" id="PDUG01000001">
    <property type="protein sequence ID" value="PIC54058.1"/>
    <property type="molecule type" value="Genomic_DNA"/>
</dbReference>
<reference evidence="2" key="1">
    <citation type="submission" date="2017-10" db="EMBL/GenBank/DDBJ databases">
        <title>Rapid genome shrinkage in a self-fertile nematode reveals novel sperm competition proteins.</title>
        <authorList>
            <person name="Yin D."/>
            <person name="Schwarz E.M."/>
            <person name="Thomas C.G."/>
            <person name="Felde R.L."/>
            <person name="Korf I.F."/>
            <person name="Cutter A.D."/>
            <person name="Schartner C.M."/>
            <person name="Ralston E.J."/>
            <person name="Meyer B.J."/>
            <person name="Haag E.S."/>
        </authorList>
    </citation>
    <scope>NUCLEOTIDE SEQUENCE [LARGE SCALE GENOMIC DNA]</scope>
    <source>
        <strain evidence="2">JU1422</strain>
    </source>
</reference>
<name>A0A2G5VQK0_9PELO</name>
<comment type="caution">
    <text evidence="1">The sequence shown here is derived from an EMBL/GenBank/DDBJ whole genome shotgun (WGS) entry which is preliminary data.</text>
</comment>
<sequence>MQEISINIDKLCEEFQRLSIGPNWCDMPAEIKFECIKRLKLKERLLLRSTARAERRLVDDAPKLEIPHFSCSIGQAQSQISYVSGNSEIEEKFHFPYSQNQPIPLLKRLLKSAKFQNFHISSDSQIWVTRGFPKNFQLEIEKIRIEECCLADLIYWMSNLSPESIREIRLDGGFNDDGALEIEDILHVSNVTNCKFLQISNYYDTDSIKAIAQTWIKNDAKIGSIFQVQARDYGTISAFVRQFAERIVLRSQKTMIMRTDNPEKRILVEMGHEETIRPTSFFAREEMKYTEFIRITVIGSEMPIIAEKWENTVEWMSDLDPNFEFPAEDPRSNERYF</sequence>
<dbReference type="Proteomes" id="UP000230233">
    <property type="component" value="Chromosome I"/>
</dbReference>
<accession>A0A2G5VQK0</accession>